<gene>
    <name evidence="9" type="ORF">CLEP1334_LOCUS5135</name>
</gene>
<dbReference type="NCBIfam" id="NF010713">
    <property type="entry name" value="PRK14115.1"/>
    <property type="match status" value="1"/>
</dbReference>
<evidence type="ECO:0000256" key="5">
    <source>
        <dbReference type="ARBA" id="ARBA00023235"/>
    </source>
</evidence>
<dbReference type="EC" id="5.4.2.11" evidence="3"/>
<dbReference type="EMBL" id="HBER01010345">
    <property type="protein sequence ID" value="CAD8529883.1"/>
    <property type="molecule type" value="Transcribed_RNA"/>
</dbReference>
<feature type="binding site" evidence="7">
    <location>
        <begin position="44"/>
        <end position="51"/>
    </location>
    <ligand>
        <name>substrate</name>
    </ligand>
</feature>
<feature type="binding site" evidence="7">
    <location>
        <begin position="57"/>
        <end position="58"/>
    </location>
    <ligand>
        <name>substrate</name>
    </ligand>
</feature>
<feature type="binding site" evidence="7">
    <location>
        <begin position="150"/>
        <end position="151"/>
    </location>
    <ligand>
        <name>substrate</name>
    </ligand>
</feature>
<dbReference type="FunFam" id="3.40.50.1240:FF:000003">
    <property type="entry name" value="2,3-bisphosphoglycerate-dependent phosphoglycerate mutase"/>
    <property type="match status" value="1"/>
</dbReference>
<evidence type="ECO:0000256" key="6">
    <source>
        <dbReference type="PIRSR" id="PIRSR613078-1"/>
    </source>
</evidence>
<feature type="active site" description="Tele-phosphohistidine intermediate" evidence="6">
    <location>
        <position position="45"/>
    </location>
</feature>
<evidence type="ECO:0000256" key="1">
    <source>
        <dbReference type="ARBA" id="ARBA00000380"/>
    </source>
</evidence>
<feature type="binding site" evidence="7">
    <location>
        <position position="134"/>
    </location>
    <ligand>
        <name>substrate</name>
    </ligand>
</feature>
<feature type="active site" description="Proton donor/acceptor" evidence="6">
    <location>
        <position position="123"/>
    </location>
</feature>
<feature type="binding site" evidence="7">
    <location>
        <position position="96"/>
    </location>
    <ligand>
        <name>substrate</name>
    </ligand>
</feature>
<dbReference type="Gene3D" id="3.40.50.1240">
    <property type="entry name" value="Phosphoglycerate mutase-like"/>
    <property type="match status" value="1"/>
</dbReference>
<keyword evidence="5" id="KW-0413">Isomerase</keyword>
<organism evidence="9">
    <name type="scientific">Calcidiscus leptoporus</name>
    <dbReference type="NCBI Taxonomy" id="127549"/>
    <lineage>
        <taxon>Eukaryota</taxon>
        <taxon>Haptista</taxon>
        <taxon>Haptophyta</taxon>
        <taxon>Prymnesiophyceae</taxon>
        <taxon>Coccolithales</taxon>
        <taxon>Calcidiscaceae</taxon>
        <taxon>Calcidiscus</taxon>
    </lineage>
</organism>
<dbReference type="Pfam" id="PF00300">
    <property type="entry name" value="His_Phos_1"/>
    <property type="match status" value="1"/>
</dbReference>
<dbReference type="CDD" id="cd07067">
    <property type="entry name" value="HP_PGM_like"/>
    <property type="match status" value="1"/>
</dbReference>
<evidence type="ECO:0000256" key="3">
    <source>
        <dbReference type="ARBA" id="ARBA00012028"/>
    </source>
</evidence>
<evidence type="ECO:0000256" key="8">
    <source>
        <dbReference type="PIRSR" id="PIRSR613078-3"/>
    </source>
</evidence>
<accession>A0A7S0IRP4</accession>
<proteinExistence type="inferred from homology"/>
<dbReference type="SUPFAM" id="SSF53254">
    <property type="entry name" value="Phosphoglycerate mutase-like"/>
    <property type="match status" value="1"/>
</dbReference>
<dbReference type="InterPro" id="IPR029033">
    <property type="entry name" value="His_PPase_superfam"/>
</dbReference>
<feature type="binding site" evidence="7">
    <location>
        <begin position="219"/>
        <end position="220"/>
    </location>
    <ligand>
        <name>substrate</name>
    </ligand>
</feature>
<feature type="site" description="Transition state stabilizer" evidence="8">
    <location>
        <position position="218"/>
    </location>
</feature>
<dbReference type="PANTHER" id="PTHR11931">
    <property type="entry name" value="PHOSPHOGLYCERATE MUTASE"/>
    <property type="match status" value="1"/>
</dbReference>
<comment type="similarity">
    <text evidence="2">Belongs to the phosphoglycerate mutase family. BPG-dependent PGAM subfamily.</text>
</comment>
<evidence type="ECO:0000313" key="9">
    <source>
        <dbReference type="EMBL" id="CAD8529883.1"/>
    </source>
</evidence>
<evidence type="ECO:0000256" key="7">
    <source>
        <dbReference type="PIRSR" id="PIRSR613078-2"/>
    </source>
</evidence>
<evidence type="ECO:0000256" key="4">
    <source>
        <dbReference type="ARBA" id="ARBA00023152"/>
    </source>
</evidence>
<dbReference type="SMART" id="SM00855">
    <property type="entry name" value="PGAM"/>
    <property type="match status" value="1"/>
</dbReference>
<dbReference type="HAMAP" id="MF_01039">
    <property type="entry name" value="PGAM_GpmA"/>
    <property type="match status" value="1"/>
</dbReference>
<sequence length="295" mass="32725">MWPVLMVSFGTAAFGRSAVGPYTHSRARALMSEPAAYATCVFLRHGQSMWNEANLFTGWADVGLTTLGKNEAAQGATQLWREGIEIDVAYTSRLKRAAQTLDIVLKITGQEDVEVHRCWRLNERMYGALTGLNKKETVAKYGEDQVKLWRRSYSTPPPEIDLHSPHWPGNSNEYAHVAETDLPRSECLKDTVERTLPYWESDITPALERGKTVLIAAHGNSIRGILKHLDQIGDAEITGLEIPTGIPLVYQLDEELKPIKSARSTGMLSGYFLADQTDLEAAQKKVADQTQVADG</sequence>
<dbReference type="InterPro" id="IPR013078">
    <property type="entry name" value="His_Pase_superF_clade-1"/>
</dbReference>
<dbReference type="GO" id="GO:0006096">
    <property type="term" value="P:glycolytic process"/>
    <property type="evidence" value="ECO:0007669"/>
    <property type="project" value="UniProtKB-KW"/>
</dbReference>
<dbReference type="NCBIfam" id="TIGR01258">
    <property type="entry name" value="pgm_1"/>
    <property type="match status" value="1"/>
</dbReference>
<keyword evidence="4" id="KW-0324">Glycolysis</keyword>
<dbReference type="GO" id="GO:0004619">
    <property type="term" value="F:phosphoglycerate mutase activity"/>
    <property type="evidence" value="ECO:0007669"/>
    <property type="project" value="UniProtKB-EC"/>
</dbReference>
<comment type="catalytic activity">
    <reaction evidence="1">
        <text>(2R)-2-phosphoglycerate = (2R)-3-phosphoglycerate</text>
        <dbReference type="Rhea" id="RHEA:15901"/>
        <dbReference type="ChEBI" id="CHEBI:58272"/>
        <dbReference type="ChEBI" id="CHEBI:58289"/>
        <dbReference type="EC" id="5.4.2.11"/>
    </reaction>
</comment>
<feature type="binding site" evidence="7">
    <location>
        <begin position="123"/>
        <end position="126"/>
    </location>
    <ligand>
        <name>substrate</name>
    </ligand>
</feature>
<protein>
    <recommendedName>
        <fullName evidence="3">phosphoglycerate mutase (2,3-diphosphoglycerate-dependent)</fullName>
        <ecNumber evidence="3">5.4.2.11</ecNumber>
    </recommendedName>
</protein>
<evidence type="ECO:0000256" key="2">
    <source>
        <dbReference type="ARBA" id="ARBA00006717"/>
    </source>
</evidence>
<dbReference type="InterPro" id="IPR005952">
    <property type="entry name" value="Phosphogly_mut1"/>
</dbReference>
<dbReference type="AlphaFoldDB" id="A0A7S0IRP4"/>
<name>A0A7S0IRP4_9EUKA</name>
<reference evidence="9" key="1">
    <citation type="submission" date="2021-01" db="EMBL/GenBank/DDBJ databases">
        <authorList>
            <person name="Corre E."/>
            <person name="Pelletier E."/>
            <person name="Niang G."/>
            <person name="Scheremetjew M."/>
            <person name="Finn R."/>
            <person name="Kale V."/>
            <person name="Holt S."/>
            <person name="Cochrane G."/>
            <person name="Meng A."/>
            <person name="Brown T."/>
            <person name="Cohen L."/>
        </authorList>
    </citation>
    <scope>NUCLEOTIDE SEQUENCE</scope>
    <source>
        <strain evidence="9">RCC1130</strain>
    </source>
</reference>